<keyword evidence="3" id="KW-1185">Reference proteome</keyword>
<name>A0A066XQU2_COLSU</name>
<dbReference type="STRING" id="1173701.A0A066XQU2"/>
<dbReference type="AlphaFoldDB" id="A0A066XQU2"/>
<dbReference type="InterPro" id="IPR029058">
    <property type="entry name" value="AB_hydrolase_fold"/>
</dbReference>
<protein>
    <recommendedName>
        <fullName evidence="1">AB hydrolase-1 domain-containing protein</fullName>
    </recommendedName>
</protein>
<dbReference type="eggNOG" id="ENOG502S15T">
    <property type="taxonomic scope" value="Eukaryota"/>
</dbReference>
<feature type="domain" description="AB hydrolase-1" evidence="1">
    <location>
        <begin position="16"/>
        <end position="242"/>
    </location>
</feature>
<gene>
    <name evidence="2" type="ORF">CSUB01_11998</name>
</gene>
<dbReference type="Pfam" id="PF12697">
    <property type="entry name" value="Abhydrolase_6"/>
    <property type="match status" value="1"/>
</dbReference>
<evidence type="ECO:0000313" key="3">
    <source>
        <dbReference type="Proteomes" id="UP000027238"/>
    </source>
</evidence>
<dbReference type="InterPro" id="IPR000073">
    <property type="entry name" value="AB_hydrolase_1"/>
</dbReference>
<sequence length="259" mass="27484">MAQVTASAMLPELPTVLFTPGAWHKPWVFDLVREDLAGRGYPTAAVALPSVGSTDVNAGLEQDADAVRAELQGLVDAGREVVVVAHSYGGIPVANAVQGLNYKDRVAQNKTGGVLMIIYMASYAIPADESLSDGEGLQPWLDVTNGFTSPRDPSSIFYADVEPSLAAKAAAALCPQSSKTFQDKSGFEPWNEGFEMGYIFVEDDQVLPLDKQIDMSSQFPASSFTATLTASHSPFLSMPEALGKTIQQAAQVAVARKAA</sequence>
<dbReference type="Proteomes" id="UP000027238">
    <property type="component" value="Unassembled WGS sequence"/>
</dbReference>
<dbReference type="Gene3D" id="3.40.50.1820">
    <property type="entry name" value="alpha/beta hydrolase"/>
    <property type="match status" value="1"/>
</dbReference>
<dbReference type="HOGENOM" id="CLU_046066_1_3_1"/>
<dbReference type="InterPro" id="IPR052897">
    <property type="entry name" value="Sec-Metab_Biosynth_Hydrolase"/>
</dbReference>
<dbReference type="SUPFAM" id="SSF53474">
    <property type="entry name" value="alpha/beta-Hydrolases"/>
    <property type="match status" value="1"/>
</dbReference>
<dbReference type="PANTHER" id="PTHR37017">
    <property type="entry name" value="AB HYDROLASE-1 DOMAIN-CONTAINING PROTEIN-RELATED"/>
    <property type="match status" value="1"/>
</dbReference>
<organism evidence="2 3">
    <name type="scientific">Colletotrichum sublineola</name>
    <name type="common">Sorghum anthracnose fungus</name>
    <dbReference type="NCBI Taxonomy" id="1173701"/>
    <lineage>
        <taxon>Eukaryota</taxon>
        <taxon>Fungi</taxon>
        <taxon>Dikarya</taxon>
        <taxon>Ascomycota</taxon>
        <taxon>Pezizomycotina</taxon>
        <taxon>Sordariomycetes</taxon>
        <taxon>Hypocreomycetidae</taxon>
        <taxon>Glomerellales</taxon>
        <taxon>Glomerellaceae</taxon>
        <taxon>Colletotrichum</taxon>
        <taxon>Colletotrichum graminicola species complex</taxon>
    </lineage>
</organism>
<dbReference type="OrthoDB" id="408373at2759"/>
<dbReference type="EMBL" id="JMSE01000150">
    <property type="protein sequence ID" value="KDN71598.1"/>
    <property type="molecule type" value="Genomic_DNA"/>
</dbReference>
<reference evidence="3" key="1">
    <citation type="journal article" date="2014" name="Genome Announc.">
        <title>Draft genome sequence of Colletotrichum sublineola, a destructive pathogen of cultivated sorghum.</title>
        <authorList>
            <person name="Baroncelli R."/>
            <person name="Sanz-Martin J.M."/>
            <person name="Rech G.E."/>
            <person name="Sukno S.A."/>
            <person name="Thon M.R."/>
        </authorList>
    </citation>
    <scope>NUCLEOTIDE SEQUENCE [LARGE SCALE GENOMIC DNA]</scope>
    <source>
        <strain evidence="3">TX430BB</strain>
    </source>
</reference>
<evidence type="ECO:0000259" key="1">
    <source>
        <dbReference type="Pfam" id="PF12697"/>
    </source>
</evidence>
<comment type="caution">
    <text evidence="2">The sequence shown here is derived from an EMBL/GenBank/DDBJ whole genome shotgun (WGS) entry which is preliminary data.</text>
</comment>
<dbReference type="OMA" id="PATHEPW"/>
<proteinExistence type="predicted"/>
<accession>A0A066XQU2</accession>
<evidence type="ECO:0000313" key="2">
    <source>
        <dbReference type="EMBL" id="KDN71598.1"/>
    </source>
</evidence>
<dbReference type="PANTHER" id="PTHR37017:SF11">
    <property type="entry name" value="ESTERASE_LIPASE_THIOESTERASE DOMAIN-CONTAINING PROTEIN"/>
    <property type="match status" value="1"/>
</dbReference>